<keyword evidence="2" id="KW-0805">Transcription regulation</keyword>
<dbReference type="Gene3D" id="1.10.10.10">
    <property type="entry name" value="Winged helix-like DNA-binding domain superfamily/Winged helix DNA-binding domain"/>
    <property type="match status" value="1"/>
</dbReference>
<proteinExistence type="inferred from homology"/>
<evidence type="ECO:0000256" key="2">
    <source>
        <dbReference type="ARBA" id="ARBA00023015"/>
    </source>
</evidence>
<keyword evidence="7" id="KW-1185">Reference proteome</keyword>
<keyword evidence="3" id="KW-0238">DNA-binding</keyword>
<dbReference type="Pfam" id="PF03466">
    <property type="entry name" value="LysR_substrate"/>
    <property type="match status" value="1"/>
</dbReference>
<evidence type="ECO:0000256" key="3">
    <source>
        <dbReference type="ARBA" id="ARBA00023125"/>
    </source>
</evidence>
<dbReference type="PANTHER" id="PTHR30537:SF79">
    <property type="entry name" value="TRANSCRIPTIONAL REGULATOR-RELATED"/>
    <property type="match status" value="1"/>
</dbReference>
<dbReference type="SUPFAM" id="SSF46785">
    <property type="entry name" value="Winged helix' DNA-binding domain"/>
    <property type="match status" value="1"/>
</dbReference>
<gene>
    <name evidence="6" type="ORF">KZJ38_25775</name>
</gene>
<evidence type="ECO:0000256" key="4">
    <source>
        <dbReference type="ARBA" id="ARBA00023163"/>
    </source>
</evidence>
<dbReference type="RefSeq" id="WP_219802651.1">
    <property type="nucleotide sequence ID" value="NZ_CP080096.1"/>
</dbReference>
<sequence length="321" mass="35156">MRKLPPLRSLQTFEAVARHRSFVAAAAELNVTSTALSHQIRALEEACGKRLLLRRPRPIRLTTEGQLLYPALRSGFEAFDKAISMVVQMSGEVPLRVTCPNAFASRWLVPHLPQWYDAHADVPLQIIGTDAVLDLDAGEADVAIRYARTAPKGVVSEEIGRDAFYPVANPALLVSAVSATRQPLTADDVLRFPLIHYEWTNGDPEAPSWSQWFTAAGVASAGTAPVSIRHELIFREELHAIDAALVGLGVALCSDIVLEQPLLDGKLVKVVPFALPGFGFHVVHGARHPRADAVRTFTQWLLSHFRSRHVSSLPDLSLPSL</sequence>
<accession>A0ABX8UVT7</accession>
<dbReference type="EMBL" id="CP080096">
    <property type="protein sequence ID" value="QYD73082.1"/>
    <property type="molecule type" value="Genomic_DNA"/>
</dbReference>
<dbReference type="InterPro" id="IPR036388">
    <property type="entry name" value="WH-like_DNA-bd_sf"/>
</dbReference>
<dbReference type="InterPro" id="IPR000847">
    <property type="entry name" value="LysR_HTH_N"/>
</dbReference>
<name>A0ABX8UVT7_9BURK</name>
<dbReference type="Gene3D" id="3.40.190.10">
    <property type="entry name" value="Periplasmic binding protein-like II"/>
    <property type="match status" value="2"/>
</dbReference>
<dbReference type="InterPro" id="IPR005119">
    <property type="entry name" value="LysR_subst-bd"/>
</dbReference>
<dbReference type="Proteomes" id="UP000826462">
    <property type="component" value="Chromosome 2"/>
</dbReference>
<dbReference type="Pfam" id="PF00126">
    <property type="entry name" value="HTH_1"/>
    <property type="match status" value="1"/>
</dbReference>
<protein>
    <submittedName>
        <fullName evidence="6">LysR family transcriptional regulator</fullName>
    </submittedName>
</protein>
<feature type="domain" description="HTH lysR-type" evidence="5">
    <location>
        <begin position="5"/>
        <end position="62"/>
    </location>
</feature>
<evidence type="ECO:0000259" key="5">
    <source>
        <dbReference type="PROSITE" id="PS50931"/>
    </source>
</evidence>
<evidence type="ECO:0000256" key="1">
    <source>
        <dbReference type="ARBA" id="ARBA00009437"/>
    </source>
</evidence>
<evidence type="ECO:0000313" key="7">
    <source>
        <dbReference type="Proteomes" id="UP000826462"/>
    </source>
</evidence>
<dbReference type="PANTHER" id="PTHR30537">
    <property type="entry name" value="HTH-TYPE TRANSCRIPTIONAL REGULATOR"/>
    <property type="match status" value="1"/>
</dbReference>
<reference evidence="6 7" key="1">
    <citation type="submission" date="2021-07" db="EMBL/GenBank/DDBJ databases">
        <title>Paraburkholderia edwinii protects Aspergillus sp. from phenazines by acting as a toxin sponge.</title>
        <authorList>
            <person name="Dahlstrom K.M."/>
            <person name="Newman D.K."/>
        </authorList>
    </citation>
    <scope>NUCLEOTIDE SEQUENCE [LARGE SCALE GENOMIC DNA]</scope>
    <source>
        <strain evidence="6 7">Pe01</strain>
    </source>
</reference>
<keyword evidence="4" id="KW-0804">Transcription</keyword>
<dbReference type="SUPFAM" id="SSF53850">
    <property type="entry name" value="Periplasmic binding protein-like II"/>
    <property type="match status" value="1"/>
</dbReference>
<organism evidence="6 7">
    <name type="scientific">Paraburkholderia edwinii</name>
    <dbReference type="NCBI Taxonomy" id="2861782"/>
    <lineage>
        <taxon>Bacteria</taxon>
        <taxon>Pseudomonadati</taxon>
        <taxon>Pseudomonadota</taxon>
        <taxon>Betaproteobacteria</taxon>
        <taxon>Burkholderiales</taxon>
        <taxon>Burkholderiaceae</taxon>
        <taxon>Paraburkholderia</taxon>
    </lineage>
</organism>
<dbReference type="PROSITE" id="PS50931">
    <property type="entry name" value="HTH_LYSR"/>
    <property type="match status" value="1"/>
</dbReference>
<evidence type="ECO:0000313" key="6">
    <source>
        <dbReference type="EMBL" id="QYD73082.1"/>
    </source>
</evidence>
<dbReference type="InterPro" id="IPR058163">
    <property type="entry name" value="LysR-type_TF_proteobact-type"/>
</dbReference>
<comment type="similarity">
    <text evidence="1">Belongs to the LysR transcriptional regulatory family.</text>
</comment>
<dbReference type="InterPro" id="IPR036390">
    <property type="entry name" value="WH_DNA-bd_sf"/>
</dbReference>